<comment type="subcellular location">
    <subcellularLocation>
        <location evidence="2">Cytoplasm</location>
    </subcellularLocation>
    <subcellularLocation>
        <location evidence="1">Nucleus</location>
    </subcellularLocation>
</comment>
<feature type="compositionally biased region" description="Polar residues" evidence="11">
    <location>
        <begin position="274"/>
        <end position="286"/>
    </location>
</feature>
<protein>
    <recommendedName>
        <fullName evidence="12">Zinc-finger domain-containing protein</fullName>
    </recommendedName>
</protein>
<reference evidence="13 14" key="1">
    <citation type="journal article" date="2019" name="New Phytol.">
        <title>Comparative genomics reveals unique wood-decay strategies and fruiting body development in the Schizophyllaceae.</title>
        <authorList>
            <person name="Almasi E."/>
            <person name="Sahu N."/>
            <person name="Krizsan K."/>
            <person name="Balint B."/>
            <person name="Kovacs G.M."/>
            <person name="Kiss B."/>
            <person name="Cseklye J."/>
            <person name="Drula E."/>
            <person name="Henrissat B."/>
            <person name="Nagy I."/>
            <person name="Chovatia M."/>
            <person name="Adam C."/>
            <person name="LaButti K."/>
            <person name="Lipzen A."/>
            <person name="Riley R."/>
            <person name="Grigoriev I.V."/>
            <person name="Nagy L.G."/>
        </authorList>
    </citation>
    <scope>NUCLEOTIDE SEQUENCE [LARGE SCALE GENOMIC DNA]</scope>
    <source>
        <strain evidence="13 14">NL-1724</strain>
    </source>
</reference>
<dbReference type="AlphaFoldDB" id="A0A550CXR2"/>
<feature type="compositionally biased region" description="Basic and acidic residues" evidence="11">
    <location>
        <begin position="249"/>
        <end position="269"/>
    </location>
</feature>
<keyword evidence="14" id="KW-1185">Reference proteome</keyword>
<dbReference type="EMBL" id="VDMD01000001">
    <property type="protein sequence ID" value="TRM69538.1"/>
    <property type="molecule type" value="Genomic_DNA"/>
</dbReference>
<feature type="region of interest" description="Disordered" evidence="11">
    <location>
        <begin position="1"/>
        <end position="46"/>
    </location>
</feature>
<dbReference type="STRING" id="97359.A0A550CXR2"/>
<evidence type="ECO:0000256" key="2">
    <source>
        <dbReference type="ARBA" id="ARBA00004496"/>
    </source>
</evidence>
<evidence type="ECO:0000256" key="7">
    <source>
        <dbReference type="ARBA" id="ARBA00023015"/>
    </source>
</evidence>
<evidence type="ECO:0000256" key="4">
    <source>
        <dbReference type="ARBA" id="ARBA00022499"/>
    </source>
</evidence>
<keyword evidence="5" id="KW-0597">Phosphoprotein</keyword>
<feature type="region of interest" description="Disordered" evidence="11">
    <location>
        <begin position="642"/>
        <end position="665"/>
    </location>
</feature>
<dbReference type="PANTHER" id="PTHR31169:SF8">
    <property type="entry name" value="ZINC-FINGER DOMAIN OF MONOAMINE-OXIDASE A REPRESSOR R1 PROTEIN"/>
    <property type="match status" value="1"/>
</dbReference>
<feature type="region of interest" description="Disordered" evidence="11">
    <location>
        <begin position="232"/>
        <end position="302"/>
    </location>
</feature>
<sequence length="752" mass="82141">MSTPRPKPQRLSHVEIPPSPYHSSSRSTARPVASSKAPARRFSHVEIPPSPASAIYRKASMSRVNTEKADSATQQLRVSGISAPPQAIVKRKMSASNVDDAVAHKKIKMADKVAKAVKTNKPTENVKPKDDADAAEQVYCHQCRSKRTAAGTRRCTRILLPQAKKATEKQCTASYCERCLTTRYDIDVLSAARIDSCAGHKYTKSAAGSWSCPKCRDICSCSSCRHAKGLEPLGQNKHDKLEPAQTTSKTKEKSCSTAKPTDERKEKAKGTKSRVATTSATVMKQTPTERLHAHAGSSKGKGRVNPAVTLGWRHVYGDLNLDEAVLRMQIREFVVRFHHVMKPTLPKAVVEELETLASQVPFTDGDDALVGWVSEHTTKAVIVGLLSLLADGHQGVVRQKIQGAMKDARQTGVTLSKLWSVLETLRDSLRGPDAGFGANADADDEDTVLHLPDPLPLAVGTMHMTRKVRGSAGHVVGQSAQLVPVVAALVEAACATRAVHDTLDDGVQDAKEQGREMRDALKIENERWDTVRKTLGGKDKAEETKQRAAHKQNVQDIEDALKVILPAYAPRFAPLGTDTDGRLYYALTPALAQRDSAQAFLTWKAAPGMKAKPRRRRGRDIHETRTLKKWSTFVAVWGVPPEDARKEDNEDAEEEWDQDKERAERWSGFADPADIEALAVWVKGLAEAQKGKGKLSKPKIARASADRDECASGTLAKGLQDFAAALRWQLRGDDVAESGVAAKSIPCAKFYS</sequence>
<keyword evidence="3" id="KW-0963">Cytoplasm</keyword>
<feature type="coiled-coil region" evidence="10">
    <location>
        <begin position="507"/>
        <end position="560"/>
    </location>
</feature>
<dbReference type="Pfam" id="PF10497">
    <property type="entry name" value="zf-4CXXC_R1"/>
    <property type="match status" value="1"/>
</dbReference>
<keyword evidence="4" id="KW-1017">Isopeptide bond</keyword>
<comment type="caution">
    <text evidence="13">The sequence shown here is derived from an EMBL/GenBank/DDBJ whole genome shotgun (WGS) entry which is preliminary data.</text>
</comment>
<dbReference type="OrthoDB" id="298344at2759"/>
<keyword evidence="7" id="KW-0805">Transcription regulation</keyword>
<dbReference type="GO" id="GO:0006355">
    <property type="term" value="P:regulation of DNA-templated transcription"/>
    <property type="evidence" value="ECO:0007669"/>
    <property type="project" value="InterPro"/>
</dbReference>
<evidence type="ECO:0000256" key="6">
    <source>
        <dbReference type="ARBA" id="ARBA00022843"/>
    </source>
</evidence>
<dbReference type="InterPro" id="IPR018866">
    <property type="entry name" value="Znf-4CXXC_R1"/>
</dbReference>
<evidence type="ECO:0000256" key="3">
    <source>
        <dbReference type="ARBA" id="ARBA00022490"/>
    </source>
</evidence>
<gene>
    <name evidence="13" type="ORF">BD626DRAFT_474451</name>
</gene>
<name>A0A550CXR2_9AGAR</name>
<evidence type="ECO:0000259" key="12">
    <source>
        <dbReference type="Pfam" id="PF10497"/>
    </source>
</evidence>
<evidence type="ECO:0000256" key="5">
    <source>
        <dbReference type="ARBA" id="ARBA00022553"/>
    </source>
</evidence>
<dbReference type="GO" id="GO:0005737">
    <property type="term" value="C:cytoplasm"/>
    <property type="evidence" value="ECO:0007669"/>
    <property type="project" value="UniProtKB-SubCell"/>
</dbReference>
<evidence type="ECO:0000313" key="13">
    <source>
        <dbReference type="EMBL" id="TRM69538.1"/>
    </source>
</evidence>
<evidence type="ECO:0000256" key="8">
    <source>
        <dbReference type="ARBA" id="ARBA00023163"/>
    </source>
</evidence>
<keyword evidence="9" id="KW-0539">Nucleus</keyword>
<feature type="compositionally biased region" description="Acidic residues" evidence="11">
    <location>
        <begin position="649"/>
        <end position="658"/>
    </location>
</feature>
<dbReference type="GO" id="GO:0005634">
    <property type="term" value="C:nucleus"/>
    <property type="evidence" value="ECO:0007669"/>
    <property type="project" value="UniProtKB-SubCell"/>
</dbReference>
<dbReference type="Proteomes" id="UP000320762">
    <property type="component" value="Unassembled WGS sequence"/>
</dbReference>
<organism evidence="13 14">
    <name type="scientific">Schizophyllum amplum</name>
    <dbReference type="NCBI Taxonomy" id="97359"/>
    <lineage>
        <taxon>Eukaryota</taxon>
        <taxon>Fungi</taxon>
        <taxon>Dikarya</taxon>
        <taxon>Basidiomycota</taxon>
        <taxon>Agaricomycotina</taxon>
        <taxon>Agaricomycetes</taxon>
        <taxon>Agaricomycetidae</taxon>
        <taxon>Agaricales</taxon>
        <taxon>Schizophyllaceae</taxon>
        <taxon>Schizophyllum</taxon>
    </lineage>
</organism>
<evidence type="ECO:0000256" key="1">
    <source>
        <dbReference type="ARBA" id="ARBA00004123"/>
    </source>
</evidence>
<accession>A0A550CXR2</accession>
<evidence type="ECO:0000256" key="9">
    <source>
        <dbReference type="ARBA" id="ARBA00023242"/>
    </source>
</evidence>
<keyword evidence="10" id="KW-0175">Coiled coil</keyword>
<feature type="domain" description="Zinc-finger" evidence="12">
    <location>
        <begin position="135"/>
        <end position="239"/>
    </location>
</feature>
<dbReference type="PANTHER" id="PTHR31169">
    <property type="entry name" value="OS05G0300700 PROTEIN"/>
    <property type="match status" value="1"/>
</dbReference>
<proteinExistence type="predicted"/>
<evidence type="ECO:0000256" key="10">
    <source>
        <dbReference type="SAM" id="Coils"/>
    </source>
</evidence>
<keyword evidence="6" id="KW-0832">Ubl conjugation</keyword>
<dbReference type="InterPro" id="IPR040221">
    <property type="entry name" value="CDCA7/CDA7L"/>
</dbReference>
<evidence type="ECO:0000313" key="14">
    <source>
        <dbReference type="Proteomes" id="UP000320762"/>
    </source>
</evidence>
<evidence type="ECO:0000256" key="11">
    <source>
        <dbReference type="SAM" id="MobiDB-lite"/>
    </source>
</evidence>
<keyword evidence="8" id="KW-0804">Transcription</keyword>